<name>A0AA89Q4T0_STRCU</name>
<sequence length="77" mass="8513">MPQPCPTRRETAANTGKPDEPDKPTAPTKCPGQEPSPTHTRGRWGWDPRRRRCYGGSQDHRLGSSDALATKSANWSL</sequence>
<reference evidence="2 3" key="1">
    <citation type="submission" date="2020-08" db="EMBL/GenBank/DDBJ databases">
        <title>Sequencing the genomes of 1000 actinobacteria strains.</title>
        <authorList>
            <person name="Klenk H.-P."/>
        </authorList>
    </citation>
    <scope>NUCLEOTIDE SEQUENCE [LARGE SCALE GENOMIC DNA]</scope>
    <source>
        <strain evidence="2 3">DSM 40129</strain>
    </source>
</reference>
<evidence type="ECO:0000313" key="2">
    <source>
        <dbReference type="EMBL" id="MBB5812745.1"/>
    </source>
</evidence>
<evidence type="ECO:0000313" key="3">
    <source>
        <dbReference type="Proteomes" id="UP000579531"/>
    </source>
</evidence>
<accession>A0AA89Q4T0</accession>
<feature type="compositionally biased region" description="Basic and acidic residues" evidence="1">
    <location>
        <begin position="7"/>
        <end position="23"/>
    </location>
</feature>
<dbReference type="EMBL" id="JACHLX010000001">
    <property type="protein sequence ID" value="MBB5812745.1"/>
    <property type="molecule type" value="Genomic_DNA"/>
</dbReference>
<gene>
    <name evidence="2" type="ORF">HNR72_003773</name>
</gene>
<evidence type="ECO:0000256" key="1">
    <source>
        <dbReference type="SAM" id="MobiDB-lite"/>
    </source>
</evidence>
<organism evidence="2 3">
    <name type="scientific">Streptomyces collinus</name>
    <dbReference type="NCBI Taxonomy" id="42684"/>
    <lineage>
        <taxon>Bacteria</taxon>
        <taxon>Bacillati</taxon>
        <taxon>Actinomycetota</taxon>
        <taxon>Actinomycetes</taxon>
        <taxon>Kitasatosporales</taxon>
        <taxon>Streptomycetaceae</taxon>
        <taxon>Streptomyces</taxon>
    </lineage>
</organism>
<dbReference type="Proteomes" id="UP000579531">
    <property type="component" value="Unassembled WGS sequence"/>
</dbReference>
<dbReference type="AlphaFoldDB" id="A0AA89Q4T0"/>
<protein>
    <submittedName>
        <fullName evidence="2">Uncharacterized protein</fullName>
    </submittedName>
</protein>
<proteinExistence type="predicted"/>
<comment type="caution">
    <text evidence="2">The sequence shown here is derived from an EMBL/GenBank/DDBJ whole genome shotgun (WGS) entry which is preliminary data.</text>
</comment>
<keyword evidence="3" id="KW-1185">Reference proteome</keyword>
<feature type="region of interest" description="Disordered" evidence="1">
    <location>
        <begin position="1"/>
        <end position="77"/>
    </location>
</feature>